<feature type="transmembrane region" description="Helical" evidence="9">
    <location>
        <begin position="287"/>
        <end position="317"/>
    </location>
</feature>
<feature type="transmembrane region" description="Helical" evidence="9">
    <location>
        <begin position="109"/>
        <end position="131"/>
    </location>
</feature>
<keyword evidence="6 9" id="KW-0472">Membrane</keyword>
<evidence type="ECO:0000256" key="3">
    <source>
        <dbReference type="ARBA" id="ARBA00022475"/>
    </source>
</evidence>
<feature type="transmembrane region" description="Helical" evidence="9">
    <location>
        <begin position="20"/>
        <end position="41"/>
    </location>
</feature>
<dbReference type="GO" id="GO:0005886">
    <property type="term" value="C:plasma membrane"/>
    <property type="evidence" value="ECO:0007669"/>
    <property type="project" value="UniProtKB-SubCell"/>
</dbReference>
<dbReference type="AlphaFoldDB" id="R4K7G4"/>
<evidence type="ECO:0000256" key="8">
    <source>
        <dbReference type="ARBA" id="ARBA00040914"/>
    </source>
</evidence>
<accession>R4K7G4</accession>
<dbReference type="eggNOG" id="COG0477">
    <property type="taxonomic scope" value="Bacteria"/>
</dbReference>
<dbReference type="Proteomes" id="UP000013523">
    <property type="component" value="Chromosome"/>
</dbReference>
<name>R4K7G4_CLOPA</name>
<protein>
    <recommendedName>
        <fullName evidence="8">Multidrug efflux pump Tap</fullName>
    </recommendedName>
</protein>
<evidence type="ECO:0000256" key="1">
    <source>
        <dbReference type="ARBA" id="ARBA00004651"/>
    </source>
</evidence>
<dbReference type="PANTHER" id="PTHR23513">
    <property type="entry name" value="INTEGRAL MEMBRANE EFFLUX PROTEIN-RELATED"/>
    <property type="match status" value="1"/>
</dbReference>
<dbReference type="GO" id="GO:0022857">
    <property type="term" value="F:transmembrane transporter activity"/>
    <property type="evidence" value="ECO:0007669"/>
    <property type="project" value="InterPro"/>
</dbReference>
<dbReference type="Pfam" id="PF07690">
    <property type="entry name" value="MFS_1"/>
    <property type="match status" value="1"/>
</dbReference>
<gene>
    <name evidence="11" type="ORF">Clopa_0509</name>
</gene>
<dbReference type="STRING" id="86416.Clopa_0509"/>
<comment type="similarity">
    <text evidence="7">Belongs to the major facilitator superfamily. Drug:H(+) antiporter-3 (DHA3) (TC 2.A.1.21) family.</text>
</comment>
<dbReference type="SUPFAM" id="SSF103473">
    <property type="entry name" value="MFS general substrate transporter"/>
    <property type="match status" value="1"/>
</dbReference>
<keyword evidence="2" id="KW-0813">Transport</keyword>
<dbReference type="OrthoDB" id="9775268at2"/>
<dbReference type="PATRIC" id="fig|86416.3.peg.486"/>
<evidence type="ECO:0000256" key="6">
    <source>
        <dbReference type="ARBA" id="ARBA00023136"/>
    </source>
</evidence>
<evidence type="ECO:0000313" key="11">
    <source>
        <dbReference type="EMBL" id="AGK95560.1"/>
    </source>
</evidence>
<dbReference type="EMBL" id="CP003261">
    <property type="protein sequence ID" value="AGK95560.1"/>
    <property type="molecule type" value="Genomic_DNA"/>
</dbReference>
<evidence type="ECO:0000313" key="12">
    <source>
        <dbReference type="Proteomes" id="UP000013523"/>
    </source>
</evidence>
<feature type="transmembrane region" description="Helical" evidence="9">
    <location>
        <begin position="365"/>
        <end position="390"/>
    </location>
</feature>
<keyword evidence="4 9" id="KW-0812">Transmembrane</keyword>
<dbReference type="InterPro" id="IPR011701">
    <property type="entry name" value="MFS"/>
</dbReference>
<evidence type="ECO:0000256" key="2">
    <source>
        <dbReference type="ARBA" id="ARBA00022448"/>
    </source>
</evidence>
<evidence type="ECO:0000256" key="5">
    <source>
        <dbReference type="ARBA" id="ARBA00022989"/>
    </source>
</evidence>
<reference evidence="11 12" key="1">
    <citation type="submission" date="2012-01" db="EMBL/GenBank/DDBJ databases">
        <title>Complete sequence of chromosome of Clostridium pasteurianum BC1.</title>
        <authorList>
            <consortium name="US DOE Joint Genome Institute"/>
            <person name="Lucas S."/>
            <person name="Han J."/>
            <person name="Lapidus A."/>
            <person name="Cheng J.-F."/>
            <person name="Goodwin L."/>
            <person name="Pitluck S."/>
            <person name="Peters L."/>
            <person name="Mikhailova N."/>
            <person name="Teshima H."/>
            <person name="Detter J.C."/>
            <person name="Han C."/>
            <person name="Tapia R."/>
            <person name="Land M."/>
            <person name="Hauser L."/>
            <person name="Kyrpides N."/>
            <person name="Ivanova N."/>
            <person name="Pagani I."/>
            <person name="Dunn J."/>
            <person name="Taghavi S."/>
            <person name="Francis A."/>
            <person name="van der Lelie D."/>
            <person name="Woyke T."/>
        </authorList>
    </citation>
    <scope>NUCLEOTIDE SEQUENCE [LARGE SCALE GENOMIC DNA]</scope>
    <source>
        <strain evidence="11 12">BC1</strain>
    </source>
</reference>
<feature type="domain" description="Major facilitator superfamily (MFS) profile" evidence="10">
    <location>
        <begin position="1"/>
        <end position="398"/>
    </location>
</feature>
<dbReference type="CDD" id="cd06173">
    <property type="entry name" value="MFS_MefA_like"/>
    <property type="match status" value="1"/>
</dbReference>
<feature type="transmembrane region" description="Helical" evidence="9">
    <location>
        <begin position="172"/>
        <end position="191"/>
    </location>
</feature>
<dbReference type="Gene3D" id="1.20.1250.20">
    <property type="entry name" value="MFS general substrate transporter like domains"/>
    <property type="match status" value="1"/>
</dbReference>
<evidence type="ECO:0000256" key="9">
    <source>
        <dbReference type="SAM" id="Phobius"/>
    </source>
</evidence>
<sequence length="404" mass="43140">MSVLNKSFITENKSLRCLLIARVSTFLAFQMLAVAVGWQIYSLTQMPLYLGLVGLVQFLPMLLFTLVVGHVADRYNRKLVVCISQIVEGIGIFTLAFASYHGWINKETILIAVFFIGTANAFQGPCMQSILPNIVSKEIFPKAAAVMASASQFSVIIGPGLGGFLYALGPSVVYSISGALALLASVIISFISMEKRTVKQEAATLKSMFAGVDFIKKNPIILGAISLDLFAVLLGGATALLPIYASKILVVGPFGLGLLRSAPAVGALIMSFFLAKRPLRKKVGRTMFTAVIFFGVATIIFAVSTSIIISLAALFILGVCDVISVVIRSTLVQIRTPDDMRGRVSSVNSMFIGTSNELGEFESGVLASCLGVVPAALLGGIGTIIVVVIWMKLFPELLKADKLQ</sequence>
<dbReference type="KEGG" id="cpas:Clopa_0509"/>
<feature type="transmembrane region" description="Helical" evidence="9">
    <location>
        <begin position="79"/>
        <end position="103"/>
    </location>
</feature>
<feature type="transmembrane region" description="Helical" evidence="9">
    <location>
        <begin position="47"/>
        <end position="67"/>
    </location>
</feature>
<evidence type="ECO:0000259" key="10">
    <source>
        <dbReference type="PROSITE" id="PS50850"/>
    </source>
</evidence>
<dbReference type="PROSITE" id="PS50850">
    <property type="entry name" value="MFS"/>
    <property type="match status" value="1"/>
</dbReference>
<feature type="transmembrane region" description="Helical" evidence="9">
    <location>
        <begin position="220"/>
        <end position="245"/>
    </location>
</feature>
<dbReference type="HOGENOM" id="CLU_034180_11_0_9"/>
<dbReference type="InterPro" id="IPR036259">
    <property type="entry name" value="MFS_trans_sf"/>
</dbReference>
<proteinExistence type="inferred from homology"/>
<keyword evidence="5 9" id="KW-1133">Transmembrane helix</keyword>
<dbReference type="InterPro" id="IPR020846">
    <property type="entry name" value="MFS_dom"/>
</dbReference>
<feature type="transmembrane region" description="Helical" evidence="9">
    <location>
        <begin position="257"/>
        <end position="275"/>
    </location>
</feature>
<keyword evidence="12" id="KW-1185">Reference proteome</keyword>
<dbReference type="RefSeq" id="WP_015613887.1">
    <property type="nucleotide sequence ID" value="NC_021182.1"/>
</dbReference>
<organism evidence="11 12">
    <name type="scientific">Clostridium pasteurianum BC1</name>
    <dbReference type="NCBI Taxonomy" id="86416"/>
    <lineage>
        <taxon>Bacteria</taxon>
        <taxon>Bacillati</taxon>
        <taxon>Bacillota</taxon>
        <taxon>Clostridia</taxon>
        <taxon>Eubacteriales</taxon>
        <taxon>Clostridiaceae</taxon>
        <taxon>Clostridium</taxon>
    </lineage>
</organism>
<comment type="subcellular location">
    <subcellularLocation>
        <location evidence="1">Cell membrane</location>
        <topology evidence="1">Multi-pass membrane protein</topology>
    </subcellularLocation>
</comment>
<keyword evidence="3" id="KW-1003">Cell membrane</keyword>
<evidence type="ECO:0000256" key="4">
    <source>
        <dbReference type="ARBA" id="ARBA00022692"/>
    </source>
</evidence>
<feature type="transmembrane region" description="Helical" evidence="9">
    <location>
        <begin position="143"/>
        <end position="166"/>
    </location>
</feature>
<dbReference type="PANTHER" id="PTHR23513:SF9">
    <property type="entry name" value="ENTEROBACTIN EXPORTER ENTS"/>
    <property type="match status" value="1"/>
</dbReference>
<evidence type="ECO:0000256" key="7">
    <source>
        <dbReference type="ARBA" id="ARBA00038075"/>
    </source>
</evidence>